<dbReference type="Proteomes" id="UP000295277">
    <property type="component" value="Unassembled WGS sequence"/>
</dbReference>
<name>A0A4R1YQX8_9RHOB</name>
<proteinExistence type="predicted"/>
<protein>
    <submittedName>
        <fullName evidence="2">Uncharacterized protein</fullName>
    </submittedName>
</protein>
<accession>A0A4R1YQX8</accession>
<evidence type="ECO:0000313" key="2">
    <source>
        <dbReference type="EMBL" id="TCM81487.1"/>
    </source>
</evidence>
<gene>
    <name evidence="2" type="ORF">EV216_11830</name>
</gene>
<feature type="signal peptide" evidence="1">
    <location>
        <begin position="1"/>
        <end position="25"/>
    </location>
</feature>
<keyword evidence="3" id="KW-1185">Reference proteome</keyword>
<keyword evidence="1" id="KW-0732">Signal</keyword>
<sequence>MPNRHPAATGAIIALMLGTPLPLAAQDGASTDNDFALACAFDRECHEAEPCTDADFALDVTGRVGGMGAGTMLARVVLSSVSGDVDAFGTLDGGTMFLQGGDGASRSYLVVTNGAARYTLHMAEGPTVVTYHGTCE</sequence>
<dbReference type="AlphaFoldDB" id="A0A4R1YQX8"/>
<dbReference type="OrthoDB" id="7876140at2"/>
<evidence type="ECO:0000313" key="3">
    <source>
        <dbReference type="Proteomes" id="UP000295277"/>
    </source>
</evidence>
<comment type="caution">
    <text evidence="2">The sequence shown here is derived from an EMBL/GenBank/DDBJ whole genome shotgun (WGS) entry which is preliminary data.</text>
</comment>
<reference evidence="2 3" key="1">
    <citation type="submission" date="2019-03" db="EMBL/GenBank/DDBJ databases">
        <title>Genomic Encyclopedia of Type Strains, Phase IV (KMG-IV): sequencing the most valuable type-strain genomes for metagenomic binning, comparative biology and taxonomic classification.</title>
        <authorList>
            <person name="Goeker M."/>
        </authorList>
    </citation>
    <scope>NUCLEOTIDE SEQUENCE [LARGE SCALE GENOMIC DNA]</scope>
    <source>
        <strain evidence="2 3">DSM 21153</strain>
    </source>
</reference>
<dbReference type="EMBL" id="SLVM01000018">
    <property type="protein sequence ID" value="TCM81487.1"/>
    <property type="molecule type" value="Genomic_DNA"/>
</dbReference>
<organism evidence="2 3">
    <name type="scientific">Rhodovulum steppense</name>
    <dbReference type="NCBI Taxonomy" id="540251"/>
    <lineage>
        <taxon>Bacteria</taxon>
        <taxon>Pseudomonadati</taxon>
        <taxon>Pseudomonadota</taxon>
        <taxon>Alphaproteobacteria</taxon>
        <taxon>Rhodobacterales</taxon>
        <taxon>Paracoccaceae</taxon>
        <taxon>Rhodovulum</taxon>
    </lineage>
</organism>
<evidence type="ECO:0000256" key="1">
    <source>
        <dbReference type="SAM" id="SignalP"/>
    </source>
</evidence>
<dbReference type="RefSeq" id="WP_132695862.1">
    <property type="nucleotide sequence ID" value="NZ_SLVM01000018.1"/>
</dbReference>
<feature type="chain" id="PRO_5020560134" evidence="1">
    <location>
        <begin position="26"/>
        <end position="136"/>
    </location>
</feature>